<organism evidence="6 7">
    <name type="scientific">Rhodanobacter denitrificans</name>
    <dbReference type="NCBI Taxonomy" id="666685"/>
    <lineage>
        <taxon>Bacteria</taxon>
        <taxon>Pseudomonadati</taxon>
        <taxon>Pseudomonadota</taxon>
        <taxon>Gammaproteobacteria</taxon>
        <taxon>Lysobacterales</taxon>
        <taxon>Rhodanobacteraceae</taxon>
        <taxon>Rhodanobacter</taxon>
    </lineage>
</organism>
<dbReference type="InterPro" id="IPR000551">
    <property type="entry name" value="MerR-type_HTH_dom"/>
</dbReference>
<dbReference type="GO" id="GO:0003700">
    <property type="term" value="F:DNA-binding transcription factor activity"/>
    <property type="evidence" value="ECO:0007669"/>
    <property type="project" value="InterPro"/>
</dbReference>
<dbReference type="CDD" id="cd04770">
    <property type="entry name" value="HTH_HMRTR"/>
    <property type="match status" value="1"/>
</dbReference>
<dbReference type="PANTHER" id="PTHR30204">
    <property type="entry name" value="REDOX-CYCLING DRUG-SENSING TRANSCRIPTIONAL ACTIVATOR SOXR"/>
    <property type="match status" value="1"/>
</dbReference>
<evidence type="ECO:0000256" key="3">
    <source>
        <dbReference type="ARBA" id="ARBA00023163"/>
    </source>
</evidence>
<evidence type="ECO:0000256" key="2">
    <source>
        <dbReference type="ARBA" id="ARBA00023125"/>
    </source>
</evidence>
<dbReference type="PRINTS" id="PR00040">
    <property type="entry name" value="HTHMERR"/>
</dbReference>
<proteinExistence type="predicted"/>
<evidence type="ECO:0000256" key="1">
    <source>
        <dbReference type="ARBA" id="ARBA00023015"/>
    </source>
</evidence>
<protein>
    <submittedName>
        <fullName evidence="6">Heavy metal-responsive transcriptional regulator</fullName>
    </submittedName>
</protein>
<sequence>MNALPPRSMTIGALARASGVGIDAIRFYERQGLLPKPARRASGYRDYPPATVQRLRFIRHAKALGFSLAEIGDLLTLSADHERGVEGIRRRAEERLAALEQRIAELERVRDGLRTLIDACPGHGEPDRCPILRALGDERDEEAHAAATATVHR</sequence>
<dbReference type="PROSITE" id="PS50937">
    <property type="entry name" value="HTH_MERR_2"/>
    <property type="match status" value="1"/>
</dbReference>
<evidence type="ECO:0000259" key="5">
    <source>
        <dbReference type="PROSITE" id="PS50937"/>
    </source>
</evidence>
<dbReference type="Proteomes" id="UP000249046">
    <property type="component" value="Unassembled WGS sequence"/>
</dbReference>
<name>A0A2W5KA37_9GAMM</name>
<dbReference type="GO" id="GO:0003677">
    <property type="term" value="F:DNA binding"/>
    <property type="evidence" value="ECO:0007669"/>
    <property type="project" value="UniProtKB-KW"/>
</dbReference>
<dbReference type="Gene3D" id="1.10.1660.10">
    <property type="match status" value="1"/>
</dbReference>
<evidence type="ECO:0000256" key="4">
    <source>
        <dbReference type="SAM" id="Coils"/>
    </source>
</evidence>
<comment type="caution">
    <text evidence="6">The sequence shown here is derived from an EMBL/GenBank/DDBJ whole genome shotgun (WGS) entry which is preliminary data.</text>
</comment>
<keyword evidence="4" id="KW-0175">Coiled coil</keyword>
<evidence type="ECO:0000313" key="7">
    <source>
        <dbReference type="Proteomes" id="UP000249046"/>
    </source>
</evidence>
<evidence type="ECO:0000313" key="6">
    <source>
        <dbReference type="EMBL" id="PZQ13986.1"/>
    </source>
</evidence>
<dbReference type="EMBL" id="QFPO01000008">
    <property type="protein sequence ID" value="PZQ13986.1"/>
    <property type="molecule type" value="Genomic_DNA"/>
</dbReference>
<keyword evidence="3" id="KW-0804">Transcription</keyword>
<keyword evidence="2" id="KW-0238">DNA-binding</keyword>
<accession>A0A2W5KA37</accession>
<feature type="domain" description="HTH merR-type" evidence="5">
    <location>
        <begin position="8"/>
        <end position="77"/>
    </location>
</feature>
<keyword evidence="1" id="KW-0805">Transcription regulation</keyword>
<dbReference type="AlphaFoldDB" id="A0A2W5KA37"/>
<reference evidence="6 7" key="1">
    <citation type="submission" date="2017-08" db="EMBL/GenBank/DDBJ databases">
        <title>Infants hospitalized years apart are colonized by the same room-sourced microbial strains.</title>
        <authorList>
            <person name="Brooks B."/>
            <person name="Olm M.R."/>
            <person name="Firek B.A."/>
            <person name="Baker R."/>
            <person name="Thomas B.C."/>
            <person name="Morowitz M.J."/>
            <person name="Banfield J.F."/>
        </authorList>
    </citation>
    <scope>NUCLEOTIDE SEQUENCE [LARGE SCALE GENOMIC DNA]</scope>
    <source>
        <strain evidence="6">S2_005_003_R2_42</strain>
    </source>
</reference>
<dbReference type="InterPro" id="IPR047057">
    <property type="entry name" value="MerR_fam"/>
</dbReference>
<gene>
    <name evidence="6" type="ORF">DI564_10470</name>
</gene>
<dbReference type="InterPro" id="IPR009061">
    <property type="entry name" value="DNA-bd_dom_put_sf"/>
</dbReference>
<feature type="coiled-coil region" evidence="4">
    <location>
        <begin position="82"/>
        <end position="116"/>
    </location>
</feature>
<dbReference type="SUPFAM" id="SSF46955">
    <property type="entry name" value="Putative DNA-binding domain"/>
    <property type="match status" value="1"/>
</dbReference>
<dbReference type="Pfam" id="PF13411">
    <property type="entry name" value="MerR_1"/>
    <property type="match status" value="1"/>
</dbReference>
<dbReference type="PANTHER" id="PTHR30204:SF94">
    <property type="entry name" value="HEAVY METAL-DEPENDENT TRANSCRIPTIONAL REGULATOR HI_0293-RELATED"/>
    <property type="match status" value="1"/>
</dbReference>
<dbReference type="SMART" id="SM00422">
    <property type="entry name" value="HTH_MERR"/>
    <property type="match status" value="1"/>
</dbReference>